<reference evidence="2" key="1">
    <citation type="submission" date="2017-06" db="UniProtKB">
        <authorList>
            <consortium name="WormBaseParasite"/>
        </authorList>
    </citation>
    <scope>IDENTIFICATION</scope>
</reference>
<evidence type="ECO:0000313" key="1">
    <source>
        <dbReference type="Proteomes" id="UP000095280"/>
    </source>
</evidence>
<protein>
    <submittedName>
        <fullName evidence="2">Uncharacterized protein</fullName>
    </submittedName>
</protein>
<dbReference type="WBParaSite" id="maker-uti_cns_0014264-snap-gene-0.3-mRNA-1">
    <property type="protein sequence ID" value="maker-uti_cns_0014264-snap-gene-0.3-mRNA-1"/>
    <property type="gene ID" value="maker-uti_cns_0014264-snap-gene-0.3"/>
</dbReference>
<dbReference type="Proteomes" id="UP000095280">
    <property type="component" value="Unplaced"/>
</dbReference>
<accession>A0A1Y9ETB7</accession>
<proteinExistence type="predicted"/>
<sequence>MATGQYR</sequence>
<keyword evidence="1" id="KW-1185">Reference proteome</keyword>
<name>A0A1Y9ETB7_9PLAT</name>
<organism evidence="1 2">
    <name type="scientific">Macrostomum lignano</name>
    <dbReference type="NCBI Taxonomy" id="282301"/>
    <lineage>
        <taxon>Eukaryota</taxon>
        <taxon>Metazoa</taxon>
        <taxon>Spiralia</taxon>
        <taxon>Lophotrochozoa</taxon>
        <taxon>Platyhelminthes</taxon>
        <taxon>Rhabditophora</taxon>
        <taxon>Macrostomorpha</taxon>
        <taxon>Macrostomida</taxon>
        <taxon>Macrostomidae</taxon>
        <taxon>Macrostomum</taxon>
    </lineage>
</organism>
<evidence type="ECO:0000313" key="2">
    <source>
        <dbReference type="WBParaSite" id="maker-uti_cns_0014264-snap-gene-0.3-mRNA-1"/>
    </source>
</evidence>